<reference evidence="2" key="2">
    <citation type="submission" date="2021-03" db="EMBL/GenBank/DDBJ databases">
        <title>X isolated from Micromonospora tulbaghiae.</title>
        <authorList>
            <person name="Stennett H.L."/>
        </authorList>
    </citation>
    <scope>NUCLEOTIDE SEQUENCE</scope>
    <source>
        <strain evidence="2">28M1-20</strain>
    </source>
</reference>
<gene>
    <name evidence="3" type="ORF">GA0070562_0457</name>
    <name evidence="2" type="ORF">J5U46_01950</name>
</gene>
<dbReference type="InterPro" id="IPR002734">
    <property type="entry name" value="RibDG_C"/>
</dbReference>
<dbReference type="RefSeq" id="WP_091427310.1">
    <property type="nucleotide sequence ID" value="NZ_FMCQ01000011.1"/>
</dbReference>
<evidence type="ECO:0000313" key="3">
    <source>
        <dbReference type="EMBL" id="SCF13389.1"/>
    </source>
</evidence>
<dbReference type="AlphaFoldDB" id="A0AAW4JJG6"/>
<comment type="caution">
    <text evidence="2">The sequence shown here is derived from an EMBL/GenBank/DDBJ whole genome shotgun (WGS) entry which is preliminary data.</text>
</comment>
<keyword evidence="4" id="KW-1185">Reference proteome</keyword>
<evidence type="ECO:0000313" key="4">
    <source>
        <dbReference type="Proteomes" id="UP000199405"/>
    </source>
</evidence>
<reference evidence="3 4" key="1">
    <citation type="submission" date="2016-06" db="EMBL/GenBank/DDBJ databases">
        <authorList>
            <person name="Varghese N."/>
            <person name="Submissions Spin"/>
        </authorList>
    </citation>
    <scope>NUCLEOTIDE SEQUENCE [LARGE SCALE GENOMIC DNA]</scope>
    <source>
        <strain evidence="3 4">DSM 45142</strain>
    </source>
</reference>
<proteinExistence type="predicted"/>
<protein>
    <submittedName>
        <fullName evidence="2 3">Dihydrofolate reductase</fullName>
    </submittedName>
</protein>
<dbReference type="Gene3D" id="3.40.430.10">
    <property type="entry name" value="Dihydrofolate Reductase, subunit A"/>
    <property type="match status" value="1"/>
</dbReference>
<evidence type="ECO:0000313" key="5">
    <source>
        <dbReference type="Proteomes" id="UP000669887"/>
    </source>
</evidence>
<dbReference type="GO" id="GO:0009231">
    <property type="term" value="P:riboflavin biosynthetic process"/>
    <property type="evidence" value="ECO:0007669"/>
    <property type="project" value="InterPro"/>
</dbReference>
<name>A0AAW4JJG6_9ACTN</name>
<dbReference type="SUPFAM" id="SSF53597">
    <property type="entry name" value="Dihydrofolate reductase-like"/>
    <property type="match status" value="1"/>
</dbReference>
<dbReference type="GO" id="GO:0008703">
    <property type="term" value="F:5-amino-6-(5-phosphoribosylamino)uracil reductase activity"/>
    <property type="evidence" value="ECO:0007669"/>
    <property type="project" value="InterPro"/>
</dbReference>
<accession>A0AAW4JJG6</accession>
<evidence type="ECO:0000313" key="2">
    <source>
        <dbReference type="EMBL" id="MBO4138916.1"/>
    </source>
</evidence>
<dbReference type="GeneID" id="93473160"/>
<dbReference type="InterPro" id="IPR024072">
    <property type="entry name" value="DHFR-like_dom_sf"/>
</dbReference>
<dbReference type="EMBL" id="FMCQ01000011">
    <property type="protein sequence ID" value="SCF13389.1"/>
    <property type="molecule type" value="Genomic_DNA"/>
</dbReference>
<organism evidence="2 5">
    <name type="scientific">Micromonospora tulbaghiae</name>
    <dbReference type="NCBI Taxonomy" id="479978"/>
    <lineage>
        <taxon>Bacteria</taxon>
        <taxon>Bacillati</taxon>
        <taxon>Actinomycetota</taxon>
        <taxon>Actinomycetes</taxon>
        <taxon>Micromonosporales</taxon>
        <taxon>Micromonosporaceae</taxon>
        <taxon>Micromonospora</taxon>
    </lineage>
</organism>
<dbReference type="Pfam" id="PF01872">
    <property type="entry name" value="RibD_C"/>
    <property type="match status" value="1"/>
</dbReference>
<dbReference type="Proteomes" id="UP000199405">
    <property type="component" value="Unassembled WGS sequence"/>
</dbReference>
<dbReference type="EMBL" id="JAGFVQ010000002">
    <property type="protein sequence ID" value="MBO4138916.1"/>
    <property type="molecule type" value="Genomic_DNA"/>
</dbReference>
<evidence type="ECO:0000259" key="1">
    <source>
        <dbReference type="Pfam" id="PF01872"/>
    </source>
</evidence>
<sequence length="203" mass="21748">MGTVVLYSSVSVDGFVADGNDQPGPLFDWLTSGDVPLDDSGALKVSQTSYDYIRPYWDRIAVTVVGRHVFDLTDGWDGTPPSGIDHVVVVTHRPAPEGWDAEAPFHFVEGVEAAVAKAQELAGDRVVEVAAGDVGGQVLAAGLVDEVRMDVVPVVFGSGKRYFGSVDAQHLLEDPDVVLQGDRVLHLRYRVRHGVRAAGDRSG</sequence>
<feature type="domain" description="Bacterial bifunctional deaminase-reductase C-terminal" evidence="1">
    <location>
        <begin position="88"/>
        <end position="171"/>
    </location>
</feature>
<dbReference type="Proteomes" id="UP000669887">
    <property type="component" value="Unassembled WGS sequence"/>
</dbReference>